<gene>
    <name evidence="2" type="ORF">MEUPH1_LOCUS4526</name>
</gene>
<protein>
    <recommendedName>
        <fullName evidence="1">FGFR1 oncogene partner (FOP) N-terminal dimerisation domain-containing protein</fullName>
    </recommendedName>
</protein>
<evidence type="ECO:0000313" key="2">
    <source>
        <dbReference type="EMBL" id="CAI6347775.1"/>
    </source>
</evidence>
<feature type="domain" description="FGFR1 oncogene partner (FOP) N-terminal dimerisation" evidence="1">
    <location>
        <begin position="58"/>
        <end position="124"/>
    </location>
</feature>
<dbReference type="InterPro" id="IPR018993">
    <property type="entry name" value="FOP_dimerisation-dom_N"/>
</dbReference>
<dbReference type="Gene3D" id="1.20.960.40">
    <property type="match status" value="1"/>
</dbReference>
<dbReference type="InterPro" id="IPR006594">
    <property type="entry name" value="LisH"/>
</dbReference>
<sequence>MERQTDIVDRELHEAVKRSLIDKSTWNSFASTVETEIRKILEEKDVINIIEKKPELSETNELINELISEYMDFMGYKLTNSMFKKELGTTELKTNGYRKQMTSLLHLEDSDETLKQPLLTVLISMFKNNYEHNKEPLEIYPI</sequence>
<keyword evidence="3" id="KW-1185">Reference proteome</keyword>
<dbReference type="GO" id="GO:0005815">
    <property type="term" value="C:microtubule organizing center"/>
    <property type="evidence" value="ECO:0007669"/>
    <property type="project" value="InterPro"/>
</dbReference>
<dbReference type="GO" id="GO:0034453">
    <property type="term" value="P:microtubule anchoring"/>
    <property type="evidence" value="ECO:0007669"/>
    <property type="project" value="InterPro"/>
</dbReference>
<proteinExistence type="predicted"/>
<dbReference type="Pfam" id="PF09398">
    <property type="entry name" value="FOP_dimer"/>
    <property type="match status" value="1"/>
</dbReference>
<dbReference type="Proteomes" id="UP001160148">
    <property type="component" value="Unassembled WGS sequence"/>
</dbReference>
<name>A0AAV0VVZ4_9HEMI</name>
<evidence type="ECO:0000259" key="1">
    <source>
        <dbReference type="Pfam" id="PF09398"/>
    </source>
</evidence>
<dbReference type="EMBL" id="CARXXK010000001">
    <property type="protein sequence ID" value="CAI6347775.1"/>
    <property type="molecule type" value="Genomic_DNA"/>
</dbReference>
<dbReference type="PROSITE" id="PS50896">
    <property type="entry name" value="LISH"/>
    <property type="match status" value="1"/>
</dbReference>
<dbReference type="SMART" id="SM00667">
    <property type="entry name" value="LisH"/>
    <property type="match status" value="1"/>
</dbReference>
<comment type="caution">
    <text evidence="2">The sequence shown here is derived from an EMBL/GenBank/DDBJ whole genome shotgun (WGS) entry which is preliminary data.</text>
</comment>
<evidence type="ECO:0000313" key="3">
    <source>
        <dbReference type="Proteomes" id="UP001160148"/>
    </source>
</evidence>
<reference evidence="2 3" key="1">
    <citation type="submission" date="2023-01" db="EMBL/GenBank/DDBJ databases">
        <authorList>
            <person name="Whitehead M."/>
        </authorList>
    </citation>
    <scope>NUCLEOTIDE SEQUENCE [LARGE SCALE GENOMIC DNA]</scope>
</reference>
<dbReference type="AlphaFoldDB" id="A0AAV0VVZ4"/>
<accession>A0AAV0VVZ4</accession>
<organism evidence="2 3">
    <name type="scientific">Macrosiphum euphorbiae</name>
    <name type="common">potato aphid</name>
    <dbReference type="NCBI Taxonomy" id="13131"/>
    <lineage>
        <taxon>Eukaryota</taxon>
        <taxon>Metazoa</taxon>
        <taxon>Ecdysozoa</taxon>
        <taxon>Arthropoda</taxon>
        <taxon>Hexapoda</taxon>
        <taxon>Insecta</taxon>
        <taxon>Pterygota</taxon>
        <taxon>Neoptera</taxon>
        <taxon>Paraneoptera</taxon>
        <taxon>Hemiptera</taxon>
        <taxon>Sternorrhyncha</taxon>
        <taxon>Aphidomorpha</taxon>
        <taxon>Aphidoidea</taxon>
        <taxon>Aphididae</taxon>
        <taxon>Macrosiphini</taxon>
        <taxon>Macrosiphum</taxon>
    </lineage>
</organism>